<evidence type="ECO:0000313" key="4">
    <source>
        <dbReference type="Proteomes" id="UP000318571"/>
    </source>
</evidence>
<feature type="transmembrane region" description="Helical" evidence="2">
    <location>
        <begin position="52"/>
        <end position="74"/>
    </location>
</feature>
<gene>
    <name evidence="3" type="ORF">TCAL_11098</name>
</gene>
<accession>A0A553P6H1</accession>
<organism evidence="3 4">
    <name type="scientific">Tigriopus californicus</name>
    <name type="common">Marine copepod</name>
    <dbReference type="NCBI Taxonomy" id="6832"/>
    <lineage>
        <taxon>Eukaryota</taxon>
        <taxon>Metazoa</taxon>
        <taxon>Ecdysozoa</taxon>
        <taxon>Arthropoda</taxon>
        <taxon>Crustacea</taxon>
        <taxon>Multicrustacea</taxon>
        <taxon>Hexanauplia</taxon>
        <taxon>Copepoda</taxon>
        <taxon>Harpacticoida</taxon>
        <taxon>Harpacticidae</taxon>
        <taxon>Tigriopus</taxon>
    </lineage>
</organism>
<feature type="transmembrane region" description="Helical" evidence="2">
    <location>
        <begin position="116"/>
        <end position="133"/>
    </location>
</feature>
<dbReference type="AlphaFoldDB" id="A0A553P6H1"/>
<feature type="transmembrane region" description="Helical" evidence="2">
    <location>
        <begin position="86"/>
        <end position="110"/>
    </location>
</feature>
<reference evidence="3 4" key="1">
    <citation type="journal article" date="2018" name="Nat. Ecol. Evol.">
        <title>Genomic signatures of mitonuclear coevolution across populations of Tigriopus californicus.</title>
        <authorList>
            <person name="Barreto F.S."/>
            <person name="Watson E.T."/>
            <person name="Lima T.G."/>
            <person name="Willett C.S."/>
            <person name="Edmands S."/>
            <person name="Li W."/>
            <person name="Burton R.S."/>
        </authorList>
    </citation>
    <scope>NUCLEOTIDE SEQUENCE [LARGE SCALE GENOMIC DNA]</scope>
    <source>
        <strain evidence="3 4">San Diego</strain>
    </source>
</reference>
<protein>
    <submittedName>
        <fullName evidence="3">Uncharacterized protein</fullName>
    </submittedName>
</protein>
<evidence type="ECO:0000313" key="3">
    <source>
        <dbReference type="EMBL" id="TRY73285.1"/>
    </source>
</evidence>
<feature type="transmembrane region" description="Helical" evidence="2">
    <location>
        <begin position="20"/>
        <end position="40"/>
    </location>
</feature>
<dbReference type="EMBL" id="VCGU01000007">
    <property type="protein sequence ID" value="TRY73285.1"/>
    <property type="molecule type" value="Genomic_DNA"/>
</dbReference>
<keyword evidence="2" id="KW-0472">Membrane</keyword>
<sequence length="163" mass="18855">MILLLDKCCFCVDLRIGVYIWAWVSFLVSLAGVVVCAVFFDQVKDDEYAKQVFIVIFISLSIHGFISILLATGVRKRKGSLMRIYFLLYLMSFIIRVSFILVSVVAYFWWISLLGLLIDVIPLYMLVAVVSLYREFFYSKKNKKPSNNENNVENELPQEIQSV</sequence>
<comment type="caution">
    <text evidence="3">The sequence shown here is derived from an EMBL/GenBank/DDBJ whole genome shotgun (WGS) entry which is preliminary data.</text>
</comment>
<feature type="region of interest" description="Disordered" evidence="1">
    <location>
        <begin position="143"/>
        <end position="163"/>
    </location>
</feature>
<name>A0A553P6H1_TIGCA</name>
<evidence type="ECO:0000256" key="1">
    <source>
        <dbReference type="SAM" id="MobiDB-lite"/>
    </source>
</evidence>
<evidence type="ECO:0000256" key="2">
    <source>
        <dbReference type="SAM" id="Phobius"/>
    </source>
</evidence>
<dbReference type="Proteomes" id="UP000318571">
    <property type="component" value="Chromosome 3"/>
</dbReference>
<feature type="compositionally biased region" description="Low complexity" evidence="1">
    <location>
        <begin position="145"/>
        <end position="155"/>
    </location>
</feature>
<keyword evidence="2" id="KW-1133">Transmembrane helix</keyword>
<proteinExistence type="predicted"/>
<keyword evidence="2" id="KW-0812">Transmembrane</keyword>
<keyword evidence="4" id="KW-1185">Reference proteome</keyword>